<organism evidence="6 7">
    <name type="scientific">Heliocybe sulcata</name>
    <dbReference type="NCBI Taxonomy" id="5364"/>
    <lineage>
        <taxon>Eukaryota</taxon>
        <taxon>Fungi</taxon>
        <taxon>Dikarya</taxon>
        <taxon>Basidiomycota</taxon>
        <taxon>Agaricomycotina</taxon>
        <taxon>Agaricomycetes</taxon>
        <taxon>Gloeophyllales</taxon>
        <taxon>Gloeophyllaceae</taxon>
        <taxon>Heliocybe</taxon>
    </lineage>
</organism>
<evidence type="ECO:0000256" key="3">
    <source>
        <dbReference type="ARBA" id="ARBA00023242"/>
    </source>
</evidence>
<evidence type="ECO:0000256" key="2">
    <source>
        <dbReference type="ARBA" id="ARBA00022723"/>
    </source>
</evidence>
<dbReference type="SMART" id="SM00066">
    <property type="entry name" value="GAL4"/>
    <property type="match status" value="1"/>
</dbReference>
<dbReference type="GO" id="GO:0000981">
    <property type="term" value="F:DNA-binding transcription factor activity, RNA polymerase II-specific"/>
    <property type="evidence" value="ECO:0007669"/>
    <property type="project" value="InterPro"/>
</dbReference>
<dbReference type="InterPro" id="IPR050613">
    <property type="entry name" value="Sec_Metabolite_Reg"/>
</dbReference>
<dbReference type="Pfam" id="PF04082">
    <property type="entry name" value="Fungal_trans"/>
    <property type="match status" value="1"/>
</dbReference>
<dbReference type="AlphaFoldDB" id="A0A5C3N3A2"/>
<comment type="subcellular location">
    <subcellularLocation>
        <location evidence="1">Nucleus</location>
    </subcellularLocation>
</comment>
<dbReference type="CDD" id="cd12148">
    <property type="entry name" value="fungal_TF_MHR"/>
    <property type="match status" value="1"/>
</dbReference>
<feature type="compositionally biased region" description="Low complexity" evidence="4">
    <location>
        <begin position="136"/>
        <end position="147"/>
    </location>
</feature>
<dbReference type="SMART" id="SM00906">
    <property type="entry name" value="Fungal_trans"/>
    <property type="match status" value="1"/>
</dbReference>
<name>A0A5C3N3A2_9AGAM</name>
<evidence type="ECO:0000313" key="6">
    <source>
        <dbReference type="EMBL" id="TFK51693.1"/>
    </source>
</evidence>
<evidence type="ECO:0000259" key="5">
    <source>
        <dbReference type="PROSITE" id="PS50048"/>
    </source>
</evidence>
<dbReference type="PROSITE" id="PS50048">
    <property type="entry name" value="ZN2_CY6_FUNGAL_2"/>
    <property type="match status" value="1"/>
</dbReference>
<keyword evidence="3" id="KW-0539">Nucleus</keyword>
<reference evidence="6 7" key="1">
    <citation type="journal article" date="2019" name="Nat. Ecol. Evol.">
        <title>Megaphylogeny resolves global patterns of mushroom evolution.</title>
        <authorList>
            <person name="Varga T."/>
            <person name="Krizsan K."/>
            <person name="Foldi C."/>
            <person name="Dima B."/>
            <person name="Sanchez-Garcia M."/>
            <person name="Sanchez-Ramirez S."/>
            <person name="Szollosi G.J."/>
            <person name="Szarkandi J.G."/>
            <person name="Papp V."/>
            <person name="Albert L."/>
            <person name="Andreopoulos W."/>
            <person name="Angelini C."/>
            <person name="Antonin V."/>
            <person name="Barry K.W."/>
            <person name="Bougher N.L."/>
            <person name="Buchanan P."/>
            <person name="Buyck B."/>
            <person name="Bense V."/>
            <person name="Catcheside P."/>
            <person name="Chovatia M."/>
            <person name="Cooper J."/>
            <person name="Damon W."/>
            <person name="Desjardin D."/>
            <person name="Finy P."/>
            <person name="Geml J."/>
            <person name="Haridas S."/>
            <person name="Hughes K."/>
            <person name="Justo A."/>
            <person name="Karasinski D."/>
            <person name="Kautmanova I."/>
            <person name="Kiss B."/>
            <person name="Kocsube S."/>
            <person name="Kotiranta H."/>
            <person name="LaButti K.M."/>
            <person name="Lechner B.E."/>
            <person name="Liimatainen K."/>
            <person name="Lipzen A."/>
            <person name="Lukacs Z."/>
            <person name="Mihaltcheva S."/>
            <person name="Morgado L.N."/>
            <person name="Niskanen T."/>
            <person name="Noordeloos M.E."/>
            <person name="Ohm R.A."/>
            <person name="Ortiz-Santana B."/>
            <person name="Ovrebo C."/>
            <person name="Racz N."/>
            <person name="Riley R."/>
            <person name="Savchenko A."/>
            <person name="Shiryaev A."/>
            <person name="Soop K."/>
            <person name="Spirin V."/>
            <person name="Szebenyi C."/>
            <person name="Tomsovsky M."/>
            <person name="Tulloss R.E."/>
            <person name="Uehling J."/>
            <person name="Grigoriev I.V."/>
            <person name="Vagvolgyi C."/>
            <person name="Papp T."/>
            <person name="Martin F.M."/>
            <person name="Miettinen O."/>
            <person name="Hibbett D.S."/>
            <person name="Nagy L.G."/>
        </authorList>
    </citation>
    <scope>NUCLEOTIDE SEQUENCE [LARGE SCALE GENOMIC DNA]</scope>
    <source>
        <strain evidence="6 7">OMC1185</strain>
    </source>
</reference>
<feature type="compositionally biased region" description="Pro residues" evidence="4">
    <location>
        <begin position="672"/>
        <end position="681"/>
    </location>
</feature>
<dbReference type="CDD" id="cd00067">
    <property type="entry name" value="GAL4"/>
    <property type="match status" value="1"/>
</dbReference>
<gene>
    <name evidence="6" type="ORF">OE88DRAFT_1658274</name>
</gene>
<dbReference type="InterPro" id="IPR036864">
    <property type="entry name" value="Zn2-C6_fun-type_DNA-bd_sf"/>
</dbReference>
<dbReference type="EMBL" id="ML213510">
    <property type="protein sequence ID" value="TFK51693.1"/>
    <property type="molecule type" value="Genomic_DNA"/>
</dbReference>
<dbReference type="GO" id="GO:0005634">
    <property type="term" value="C:nucleus"/>
    <property type="evidence" value="ECO:0007669"/>
    <property type="project" value="UniProtKB-SubCell"/>
</dbReference>
<proteinExistence type="predicted"/>
<dbReference type="STRING" id="5364.A0A5C3N3A2"/>
<dbReference type="Pfam" id="PF00172">
    <property type="entry name" value="Zn_clus"/>
    <property type="match status" value="1"/>
</dbReference>
<sequence>MSTSPISTRRNEDGHGHENGAAKKRRRGATRLSCAECRRLKLRCDRTVPCSSCVKRGCGAICPDGSLTTGQGNRFVLASTQELHEKISELAFRVRELEDALRVSHLKTTSEQHPLLSDDLLKIKAPLQREPSGQRSNSGGILSSLNGVKEEDEPKPDVVDAIGSLSISDSGRTKYFGHTANSWYFLQNESPEEDADDRLSQLSNVLPAEILTLTGSFPIIRMVNTDNSLPFDRLQSLFLYMPNYDIAARLRDIYYHHAAWMYDPVPMNYFNEHVFFKIYMPDNRSPVEEDLLSPRLSLMFMVLAIGTLMDTKQQAYNLEAEKYHHLARAALFQSSLFDEPSLNSVQALFLMSFYLFLSDRHGTGTGSRWAIMGMAVKLAQSIGLHRDIGKWKVDPTETQQRRNTFWELYTYDSWQCLTFGRPPSFSLAHVDCKMAHPDDQDPEQAFHAWKHRFVSECMSVVHDQAFGAKTPTYSTVVQLDRKMRAFPVPAVLQIAGFGATAPEQAANSAVGYAESVPLMLQRHIVLAIREMNLLYMHRSFFARALSDHPKDPLGSPYGTSVIAAYRSAGSLVALMRNLHSQLTDLTERIFFLWTHMFSCAIILGSIVTRCPSMSLAPSALVQLDSACELFAKAARGFRAQKVLTIMLRLKEKAHSSLAAFREGKSSPTALRLPPPSEPPTPVEDDDELSTLGGKTRVVARKESGSPPMMRSPTTMNPVVPLPLTPTTDHQVHPTVVEYLRSFEPVPVSHMAAASMTGTSMQAEPSQYNEGGQMPMAYVPSNQLTTSYEQQSPVATNGSSGYAQPYFPQYFPVYDYAPATNGADYTYASSSMPQMNGYISTERERSSGSPEASMQTTWQDFVDGFTMQIS</sequence>
<dbReference type="GO" id="GO:0003677">
    <property type="term" value="F:DNA binding"/>
    <property type="evidence" value="ECO:0007669"/>
    <property type="project" value="InterPro"/>
</dbReference>
<feature type="region of interest" description="Disordered" evidence="4">
    <location>
        <begin position="1"/>
        <end position="25"/>
    </location>
</feature>
<dbReference type="PANTHER" id="PTHR31001:SF56">
    <property type="entry name" value="ZN(2)-C6 FUNGAL-TYPE DOMAIN-CONTAINING PROTEIN"/>
    <property type="match status" value="1"/>
</dbReference>
<feature type="compositionally biased region" description="Basic and acidic residues" evidence="4">
    <location>
        <begin position="9"/>
        <end position="21"/>
    </location>
</feature>
<dbReference type="Gene3D" id="4.10.240.10">
    <property type="entry name" value="Zn(2)-C6 fungal-type DNA-binding domain"/>
    <property type="match status" value="1"/>
</dbReference>
<dbReference type="SUPFAM" id="SSF57701">
    <property type="entry name" value="Zn2/Cys6 DNA-binding domain"/>
    <property type="match status" value="1"/>
</dbReference>
<evidence type="ECO:0000313" key="7">
    <source>
        <dbReference type="Proteomes" id="UP000305948"/>
    </source>
</evidence>
<evidence type="ECO:0000256" key="1">
    <source>
        <dbReference type="ARBA" id="ARBA00004123"/>
    </source>
</evidence>
<protein>
    <recommendedName>
        <fullName evidence="5">Zn(2)-C6 fungal-type domain-containing protein</fullName>
    </recommendedName>
</protein>
<feature type="domain" description="Zn(2)-C6 fungal-type" evidence="5">
    <location>
        <begin position="33"/>
        <end position="62"/>
    </location>
</feature>
<feature type="region of interest" description="Disordered" evidence="4">
    <location>
        <begin position="129"/>
        <end position="155"/>
    </location>
</feature>
<dbReference type="Proteomes" id="UP000305948">
    <property type="component" value="Unassembled WGS sequence"/>
</dbReference>
<dbReference type="InterPro" id="IPR001138">
    <property type="entry name" value="Zn2Cys6_DnaBD"/>
</dbReference>
<dbReference type="GO" id="GO:0006351">
    <property type="term" value="P:DNA-templated transcription"/>
    <property type="evidence" value="ECO:0007669"/>
    <property type="project" value="InterPro"/>
</dbReference>
<dbReference type="OrthoDB" id="424974at2759"/>
<dbReference type="InterPro" id="IPR007219">
    <property type="entry name" value="XnlR_reg_dom"/>
</dbReference>
<dbReference type="GO" id="GO:0008270">
    <property type="term" value="F:zinc ion binding"/>
    <property type="evidence" value="ECO:0007669"/>
    <property type="project" value="InterPro"/>
</dbReference>
<evidence type="ECO:0000256" key="4">
    <source>
        <dbReference type="SAM" id="MobiDB-lite"/>
    </source>
</evidence>
<dbReference type="PROSITE" id="PS00463">
    <property type="entry name" value="ZN2_CY6_FUNGAL_1"/>
    <property type="match status" value="1"/>
</dbReference>
<dbReference type="PANTHER" id="PTHR31001">
    <property type="entry name" value="UNCHARACTERIZED TRANSCRIPTIONAL REGULATORY PROTEIN"/>
    <property type="match status" value="1"/>
</dbReference>
<feature type="region of interest" description="Disordered" evidence="4">
    <location>
        <begin position="658"/>
        <end position="692"/>
    </location>
</feature>
<accession>A0A5C3N3A2</accession>
<keyword evidence="2" id="KW-0479">Metal-binding</keyword>
<keyword evidence="7" id="KW-1185">Reference proteome</keyword>